<feature type="compositionally biased region" description="Basic residues" evidence="1">
    <location>
        <begin position="1"/>
        <end position="17"/>
    </location>
</feature>
<comment type="caution">
    <text evidence="2">The sequence shown here is derived from an EMBL/GenBank/DDBJ whole genome shotgun (WGS) entry which is preliminary data.</text>
</comment>
<evidence type="ECO:0000256" key="1">
    <source>
        <dbReference type="SAM" id="MobiDB-lite"/>
    </source>
</evidence>
<organism evidence="2 4">
    <name type="scientific">Seminavis robusta</name>
    <dbReference type="NCBI Taxonomy" id="568900"/>
    <lineage>
        <taxon>Eukaryota</taxon>
        <taxon>Sar</taxon>
        <taxon>Stramenopiles</taxon>
        <taxon>Ochrophyta</taxon>
        <taxon>Bacillariophyta</taxon>
        <taxon>Bacillariophyceae</taxon>
        <taxon>Bacillariophycidae</taxon>
        <taxon>Naviculales</taxon>
        <taxon>Naviculaceae</taxon>
        <taxon>Seminavis</taxon>
    </lineage>
</organism>
<gene>
    <name evidence="2" type="ORF">SEMRO_2004_G310460.1</name>
    <name evidence="3" type="ORF">SEMRO_2642_G333440.1</name>
</gene>
<evidence type="ECO:0000313" key="4">
    <source>
        <dbReference type="Proteomes" id="UP001153069"/>
    </source>
</evidence>
<proteinExistence type="predicted"/>
<dbReference type="EMBL" id="CAICTM010002640">
    <property type="protein sequence ID" value="CAB9529835.1"/>
    <property type="molecule type" value="Genomic_DNA"/>
</dbReference>
<dbReference type="AlphaFoldDB" id="A0A9N8EXL5"/>
<protein>
    <submittedName>
        <fullName evidence="2">Uncharacterized protein</fullName>
    </submittedName>
</protein>
<keyword evidence="4" id="KW-1185">Reference proteome</keyword>
<accession>A0A9N8EXL5</accession>
<name>A0A9N8EXL5_9STRA</name>
<evidence type="ECO:0000313" key="2">
    <source>
        <dbReference type="EMBL" id="CAB9527479.1"/>
    </source>
</evidence>
<feature type="region of interest" description="Disordered" evidence="1">
    <location>
        <begin position="67"/>
        <end position="86"/>
    </location>
</feature>
<feature type="compositionally biased region" description="Polar residues" evidence="1">
    <location>
        <begin position="20"/>
        <end position="29"/>
    </location>
</feature>
<evidence type="ECO:0000313" key="3">
    <source>
        <dbReference type="EMBL" id="CAB9529835.1"/>
    </source>
</evidence>
<reference evidence="2" key="1">
    <citation type="submission" date="2020-06" db="EMBL/GenBank/DDBJ databases">
        <authorList>
            <consortium name="Plant Systems Biology data submission"/>
        </authorList>
    </citation>
    <scope>NUCLEOTIDE SEQUENCE</scope>
    <source>
        <strain evidence="2">D6</strain>
    </source>
</reference>
<feature type="region of interest" description="Disordered" evidence="1">
    <location>
        <begin position="1"/>
        <end position="29"/>
    </location>
</feature>
<sequence>MAPIDKKKRGMKKRAPKKQGPNSEMKLQSQRFKRDTLGLLAHMQIGQGGGVPDAILTLVDDVGDSKTKRLANKSSPSKAGKVANGRKKVGDFSRKIVVAMQKFLTKLVRQFADKAAEYALNEMVGQIEQTVYFLLGGVLEEVKGFVSGGFDVFKNIKQAVVSAQRYLATNGIAEHINDGYPTHTVEAVRALILKSTFEGLGKLLQQCLEVGLEVAIPCVAPVVAAVKSIMSFLVRTFMRFRLVYNTRVIFKEARTAWHDRRLNSKDSKWDRSIDQWFDAWFPSVLLRAPLLACYLLGTNASGSIYAFLSPFGIDGHKKTHNELVYPHRQYQALREFAWTTTAAHPIKMIGYGKEGKKGERFMYTWANDCMIAALNHGVVRVQLPPIRL</sequence>
<dbReference type="Proteomes" id="UP001153069">
    <property type="component" value="Unassembled WGS sequence"/>
</dbReference>
<dbReference type="EMBL" id="CAICTM010002002">
    <property type="protein sequence ID" value="CAB9527479.1"/>
    <property type="molecule type" value="Genomic_DNA"/>
</dbReference>